<organism evidence="1 2">
    <name type="scientific">Glossina austeni</name>
    <name type="common">Savannah tsetse fly</name>
    <dbReference type="NCBI Taxonomy" id="7395"/>
    <lineage>
        <taxon>Eukaryota</taxon>
        <taxon>Metazoa</taxon>
        <taxon>Ecdysozoa</taxon>
        <taxon>Arthropoda</taxon>
        <taxon>Hexapoda</taxon>
        <taxon>Insecta</taxon>
        <taxon>Pterygota</taxon>
        <taxon>Neoptera</taxon>
        <taxon>Endopterygota</taxon>
        <taxon>Diptera</taxon>
        <taxon>Brachycera</taxon>
        <taxon>Muscomorpha</taxon>
        <taxon>Hippoboscoidea</taxon>
        <taxon>Glossinidae</taxon>
        <taxon>Glossina</taxon>
    </lineage>
</organism>
<keyword evidence="2" id="KW-1185">Reference proteome</keyword>
<dbReference type="VEuPathDB" id="VectorBase:GAUT019971"/>
<dbReference type="Proteomes" id="UP000078200">
    <property type="component" value="Unassembled WGS sequence"/>
</dbReference>
<evidence type="ECO:0000313" key="2">
    <source>
        <dbReference type="Proteomes" id="UP000078200"/>
    </source>
</evidence>
<evidence type="ECO:0000313" key="1">
    <source>
        <dbReference type="EnsemblMetazoa" id="GAUT019971-PA"/>
    </source>
</evidence>
<name>A0A1A9UYN1_GLOAU</name>
<dbReference type="STRING" id="7395.A0A1A9UYN1"/>
<sequence length="128" mass="14141">MNAAGAPAFLTTIQERMSRIGCSAVVGLNASTGRGTMVPYMYLIGCALDFEVKGSQAVYKVHPTDSASECDYWGATRSPGTLLRHVAFLTSLNIRYRNFARIPDEHVVFVSFKLELQSYQRKCGVKDI</sequence>
<accession>A0A1A9UYN1</accession>
<dbReference type="EnsemblMetazoa" id="GAUT019971-RA">
    <property type="protein sequence ID" value="GAUT019971-PA"/>
    <property type="gene ID" value="GAUT019971"/>
</dbReference>
<reference evidence="1" key="1">
    <citation type="submission" date="2020-05" db="UniProtKB">
        <authorList>
            <consortium name="EnsemblMetazoa"/>
        </authorList>
    </citation>
    <scope>IDENTIFICATION</scope>
    <source>
        <strain evidence="1">TTRI</strain>
    </source>
</reference>
<protein>
    <submittedName>
        <fullName evidence="1">Uncharacterized protein</fullName>
    </submittedName>
</protein>
<dbReference type="AlphaFoldDB" id="A0A1A9UYN1"/>
<proteinExistence type="predicted"/>